<keyword evidence="6" id="KW-0411">Iron-sulfur</keyword>
<evidence type="ECO:0000256" key="1">
    <source>
        <dbReference type="ARBA" id="ARBA00022448"/>
    </source>
</evidence>
<comment type="similarity">
    <text evidence="9">Belongs to the Bfd family.</text>
</comment>
<keyword evidence="5" id="KW-0408">Iron</keyword>
<evidence type="ECO:0000256" key="4">
    <source>
        <dbReference type="ARBA" id="ARBA00022982"/>
    </source>
</evidence>
<evidence type="ECO:0000313" key="12">
    <source>
        <dbReference type="Proteomes" id="UP000182350"/>
    </source>
</evidence>
<dbReference type="EMBL" id="FPJW01000002">
    <property type="protein sequence ID" value="SFX25427.1"/>
    <property type="molecule type" value="Genomic_DNA"/>
</dbReference>
<evidence type="ECO:0000256" key="2">
    <source>
        <dbReference type="ARBA" id="ARBA00022714"/>
    </source>
</evidence>
<keyword evidence="3" id="KW-0479">Metal-binding</keyword>
<name>A0A1K1VKU3_9GAMM</name>
<sequence>MYVCICKGITEQQIRSSVAQGASTMRDLYRQLEVGSQCGKCVCTARQVLSSSQIECPSYDATAVA</sequence>
<dbReference type="InterPro" id="IPR052371">
    <property type="entry name" value="BFD-associated_ferredoxin"/>
</dbReference>
<dbReference type="InterPro" id="IPR041854">
    <property type="entry name" value="BFD-like_2Fe2S-bd_dom_sf"/>
</dbReference>
<evidence type="ECO:0000256" key="9">
    <source>
        <dbReference type="ARBA" id="ARBA00046332"/>
    </source>
</evidence>
<reference evidence="11 12" key="1">
    <citation type="submission" date="2016-11" db="EMBL/GenBank/DDBJ databases">
        <authorList>
            <person name="Jaros S."/>
            <person name="Januszkiewicz K."/>
            <person name="Wedrychowicz H."/>
        </authorList>
    </citation>
    <scope>NUCLEOTIDE SEQUENCE [LARGE SCALE GENOMIC DNA]</scope>
    <source>
        <strain evidence="11 12">DSM 21637</strain>
    </source>
</reference>
<keyword evidence="1" id="KW-0813">Transport</keyword>
<evidence type="ECO:0000256" key="3">
    <source>
        <dbReference type="ARBA" id="ARBA00022723"/>
    </source>
</evidence>
<evidence type="ECO:0000256" key="8">
    <source>
        <dbReference type="ARBA" id="ARBA00039386"/>
    </source>
</evidence>
<dbReference type="Proteomes" id="UP000182350">
    <property type="component" value="Unassembled WGS sequence"/>
</dbReference>
<accession>A0A1K1VKU3</accession>
<organism evidence="11 12">
    <name type="scientific">Marinospirillum alkaliphilum DSM 21637</name>
    <dbReference type="NCBI Taxonomy" id="1122209"/>
    <lineage>
        <taxon>Bacteria</taxon>
        <taxon>Pseudomonadati</taxon>
        <taxon>Pseudomonadota</taxon>
        <taxon>Gammaproteobacteria</taxon>
        <taxon>Oceanospirillales</taxon>
        <taxon>Oceanospirillaceae</taxon>
        <taxon>Marinospirillum</taxon>
    </lineage>
</organism>
<dbReference type="Pfam" id="PF04324">
    <property type="entry name" value="Fer2_BFD"/>
    <property type="match status" value="1"/>
</dbReference>
<evidence type="ECO:0000259" key="10">
    <source>
        <dbReference type="Pfam" id="PF04324"/>
    </source>
</evidence>
<proteinExistence type="inferred from homology"/>
<evidence type="ECO:0000256" key="6">
    <source>
        <dbReference type="ARBA" id="ARBA00023014"/>
    </source>
</evidence>
<dbReference type="GO" id="GO:0046872">
    <property type="term" value="F:metal ion binding"/>
    <property type="evidence" value="ECO:0007669"/>
    <property type="project" value="UniProtKB-KW"/>
</dbReference>
<dbReference type="AlphaFoldDB" id="A0A1K1VKU3"/>
<dbReference type="PANTHER" id="PTHR37424:SF1">
    <property type="entry name" value="BACTERIOFERRITIN-ASSOCIATED FERREDOXIN"/>
    <property type="match status" value="1"/>
</dbReference>
<evidence type="ECO:0000313" key="11">
    <source>
        <dbReference type="EMBL" id="SFX25427.1"/>
    </source>
</evidence>
<dbReference type="GO" id="GO:0051537">
    <property type="term" value="F:2 iron, 2 sulfur cluster binding"/>
    <property type="evidence" value="ECO:0007669"/>
    <property type="project" value="UniProtKB-KW"/>
</dbReference>
<comment type="cofactor">
    <cofactor evidence="7">
        <name>[2Fe-2S] cluster</name>
        <dbReference type="ChEBI" id="CHEBI:190135"/>
    </cofactor>
</comment>
<dbReference type="PANTHER" id="PTHR37424">
    <property type="entry name" value="BACTERIOFERRITIN-ASSOCIATED FERREDOXIN"/>
    <property type="match status" value="1"/>
</dbReference>
<keyword evidence="2" id="KW-0001">2Fe-2S</keyword>
<protein>
    <recommendedName>
        <fullName evidence="8">Bacterioferritin-associated ferredoxin</fullName>
    </recommendedName>
</protein>
<dbReference type="InterPro" id="IPR007419">
    <property type="entry name" value="BFD-like_2Fe2S-bd_dom"/>
</dbReference>
<keyword evidence="4" id="KW-0249">Electron transport</keyword>
<dbReference type="RefSeq" id="WP_072325251.1">
    <property type="nucleotide sequence ID" value="NZ_FPJW01000002.1"/>
</dbReference>
<evidence type="ECO:0000256" key="5">
    <source>
        <dbReference type="ARBA" id="ARBA00023004"/>
    </source>
</evidence>
<gene>
    <name evidence="11" type="ORF">SAMN02745752_01037</name>
</gene>
<feature type="domain" description="BFD-like [2Fe-2S]-binding" evidence="10">
    <location>
        <begin position="2"/>
        <end position="50"/>
    </location>
</feature>
<dbReference type="Gene3D" id="1.10.10.1100">
    <property type="entry name" value="BFD-like [2Fe-2S]-binding domain"/>
    <property type="match status" value="1"/>
</dbReference>
<dbReference type="OrthoDB" id="9815350at2"/>
<evidence type="ECO:0000256" key="7">
    <source>
        <dbReference type="ARBA" id="ARBA00034078"/>
    </source>
</evidence>
<dbReference type="STRING" id="1122209.SAMN02745752_01037"/>
<keyword evidence="12" id="KW-1185">Reference proteome</keyword>